<reference evidence="1" key="1">
    <citation type="submission" date="2015-07" db="EMBL/GenBank/DDBJ databases">
        <title>MeaNS - Measles Nucleotide Surveillance Program.</title>
        <authorList>
            <person name="Tran T."/>
            <person name="Druce J."/>
        </authorList>
    </citation>
    <scope>NUCLEOTIDE SEQUENCE</scope>
    <source>
        <strain evidence="1">UCB-OBI-ISO-001</strain>
        <tissue evidence="1">Gonad</tissue>
    </source>
</reference>
<dbReference type="EMBL" id="KQ416175">
    <property type="protein sequence ID" value="KOF98337.1"/>
    <property type="molecule type" value="Genomic_DNA"/>
</dbReference>
<protein>
    <submittedName>
        <fullName evidence="1">Uncharacterized protein</fullName>
    </submittedName>
</protein>
<dbReference type="InterPro" id="IPR036834">
    <property type="entry name" value="Bcl-2-like_sf"/>
</dbReference>
<dbReference type="GO" id="GO:0042981">
    <property type="term" value="P:regulation of apoptotic process"/>
    <property type="evidence" value="ECO:0007669"/>
    <property type="project" value="InterPro"/>
</dbReference>
<accession>A0A0L8IA65</accession>
<proteinExistence type="predicted"/>
<dbReference type="EMBL" id="KQ416175">
    <property type="protein sequence ID" value="KOF98336.1"/>
    <property type="molecule type" value="Genomic_DNA"/>
</dbReference>
<sequence>MDDGILQPAYIVGNTPELLREYIKLRNALTSTYDEWEADSPTAKSAKLNVSNCQGVGRNLMRMGDELDGKYRDNTNSVVREYESRLIEYDNFKKAAKKLLSNITERSLQLVAVFEICRRYTSAYPSFSSDNIVEQHAVTYIHDNFTSNGDWTPEKN</sequence>
<organism evidence="1">
    <name type="scientific">Octopus bimaculoides</name>
    <name type="common">California two-spotted octopus</name>
    <dbReference type="NCBI Taxonomy" id="37653"/>
    <lineage>
        <taxon>Eukaryota</taxon>
        <taxon>Metazoa</taxon>
        <taxon>Spiralia</taxon>
        <taxon>Lophotrochozoa</taxon>
        <taxon>Mollusca</taxon>
        <taxon>Cephalopoda</taxon>
        <taxon>Coleoidea</taxon>
        <taxon>Octopodiformes</taxon>
        <taxon>Octopoda</taxon>
        <taxon>Incirrata</taxon>
        <taxon>Octopodidae</taxon>
        <taxon>Octopus</taxon>
    </lineage>
</organism>
<dbReference type="Gene3D" id="1.10.437.10">
    <property type="entry name" value="Blc2-like"/>
    <property type="match status" value="1"/>
</dbReference>
<dbReference type="KEGG" id="obi:106877837"/>
<dbReference type="AlphaFoldDB" id="A0A0L8IA65"/>
<name>A0A0L8IA65_OCTBM</name>
<evidence type="ECO:0000313" key="1">
    <source>
        <dbReference type="EMBL" id="KOF98337.1"/>
    </source>
</evidence>
<gene>
    <name evidence="1" type="ORF">OCBIM_22025882mg</name>
</gene>
<dbReference type="OrthoDB" id="6020735at2759"/>